<dbReference type="Proteomes" id="UP000285092">
    <property type="component" value="Unassembled WGS sequence"/>
</dbReference>
<reference evidence="2 3" key="1">
    <citation type="submission" date="2018-08" db="EMBL/GenBank/DDBJ databases">
        <title>Altererythrobacter sp.Ery1 and Ery12, the genome sequencing of novel strains in genus Alterythrobacter.</title>
        <authorList>
            <person name="Cheng H."/>
            <person name="Wu Y.-H."/>
            <person name="Fang C."/>
            <person name="Xu X.-W."/>
        </authorList>
    </citation>
    <scope>NUCLEOTIDE SEQUENCE [LARGE SCALE GENOMIC DNA]</scope>
    <source>
        <strain evidence="2 3">Ery1</strain>
    </source>
</reference>
<dbReference type="CDD" id="cd22362">
    <property type="entry name" value="TnsA_endonuclease-like"/>
    <property type="match status" value="1"/>
</dbReference>
<dbReference type="SUPFAM" id="SSF52980">
    <property type="entry name" value="Restriction endonuclease-like"/>
    <property type="match status" value="1"/>
</dbReference>
<proteinExistence type="predicted"/>
<evidence type="ECO:0000259" key="1">
    <source>
        <dbReference type="Pfam" id="PF08722"/>
    </source>
</evidence>
<evidence type="ECO:0000313" key="3">
    <source>
        <dbReference type="Proteomes" id="UP000285092"/>
    </source>
</evidence>
<dbReference type="InterPro" id="IPR014833">
    <property type="entry name" value="TnsA_N"/>
</dbReference>
<dbReference type="Gene3D" id="3.40.1350.10">
    <property type="match status" value="1"/>
</dbReference>
<gene>
    <name evidence="2" type="ORF">D2V04_07300</name>
</gene>
<dbReference type="OrthoDB" id="5291587at2"/>
<dbReference type="EMBL" id="QXFK01000015">
    <property type="protein sequence ID" value="RIV78603.1"/>
    <property type="molecule type" value="Genomic_DNA"/>
</dbReference>
<accession>A0A418NI50</accession>
<dbReference type="GO" id="GO:0003676">
    <property type="term" value="F:nucleic acid binding"/>
    <property type="evidence" value="ECO:0007669"/>
    <property type="project" value="InterPro"/>
</dbReference>
<dbReference type="InterPro" id="IPR011856">
    <property type="entry name" value="tRNA_endonuc-like_dom_sf"/>
</dbReference>
<evidence type="ECO:0000313" key="2">
    <source>
        <dbReference type="EMBL" id="RIV78603.1"/>
    </source>
</evidence>
<organism evidence="2 3">
    <name type="scientific">Pelagerythrobacter aerophilus</name>
    <dbReference type="NCBI Taxonomy" id="2306995"/>
    <lineage>
        <taxon>Bacteria</taxon>
        <taxon>Pseudomonadati</taxon>
        <taxon>Pseudomonadota</taxon>
        <taxon>Alphaproteobacteria</taxon>
        <taxon>Sphingomonadales</taxon>
        <taxon>Erythrobacteraceae</taxon>
        <taxon>Pelagerythrobacter</taxon>
    </lineage>
</organism>
<dbReference type="AlphaFoldDB" id="A0A418NI50"/>
<dbReference type="RefSeq" id="WP_119512652.1">
    <property type="nucleotide sequence ID" value="NZ_QXFK01000015.1"/>
</dbReference>
<name>A0A418NI50_9SPHN</name>
<comment type="caution">
    <text evidence="2">The sequence shown here is derived from an EMBL/GenBank/DDBJ whole genome shotgun (WGS) entry which is preliminary data.</text>
</comment>
<feature type="domain" description="TnsA endonuclease N-terminal" evidence="1">
    <location>
        <begin position="77"/>
        <end position="187"/>
    </location>
</feature>
<sequence length="304" mass="34863">MEMLVPNPKRARITTEKQVTRKLKAEKRGSLEGDYKPFLLIHDFTSIGRVSRVKYRDREAHMMSDLETAVFQELMWHPNVVEIREQFPLERDVTKRIADEMGINHPKLSGDGGLLPMTSDFVVDFRFGPDEPLVRRAVAVKPVSALRRSVKERPGKTNTQVTNTIDRLEVERRYWAEKNCGWYLVTDEDACKVRKVNIELLLGTEDPEAGEGDLWTDRLIQTYLEMQAKPKARILELRPPFMRAGNIQVETVVRAVRLLCKYRFLEFDMSRLFSSGMMAEQFAPGPSAAPFATTASNDRFLDAA</sequence>
<dbReference type="InterPro" id="IPR011335">
    <property type="entry name" value="Restrct_endonuc-II-like"/>
</dbReference>
<dbReference type="Pfam" id="PF08722">
    <property type="entry name" value="Tn7_TnsA-like_N"/>
    <property type="match status" value="1"/>
</dbReference>
<protein>
    <recommendedName>
        <fullName evidence="1">TnsA endonuclease N-terminal domain-containing protein</fullName>
    </recommendedName>
</protein>
<keyword evidence="3" id="KW-1185">Reference proteome</keyword>